<proteinExistence type="predicted"/>
<dbReference type="EMBL" id="QZDH01000029">
    <property type="protein sequence ID" value="RJL50878.1"/>
    <property type="molecule type" value="Genomic_DNA"/>
</dbReference>
<organism evidence="1 2">
    <name type="scientific">Pectobacterium carotovorum</name>
    <name type="common">Erwinia carotovora</name>
    <dbReference type="NCBI Taxonomy" id="554"/>
    <lineage>
        <taxon>Bacteria</taxon>
        <taxon>Pseudomonadati</taxon>
        <taxon>Pseudomonadota</taxon>
        <taxon>Gammaproteobacteria</taxon>
        <taxon>Enterobacterales</taxon>
        <taxon>Pectobacteriaceae</taxon>
        <taxon>Pectobacterium</taxon>
    </lineage>
</organism>
<dbReference type="Proteomes" id="UP000283655">
    <property type="component" value="Unassembled WGS sequence"/>
</dbReference>
<evidence type="ECO:0000313" key="1">
    <source>
        <dbReference type="EMBL" id="RJL50878.1"/>
    </source>
</evidence>
<dbReference type="AlphaFoldDB" id="A0A419AVJ8"/>
<sequence length="205" mass="23283">MFPLIAKSLRNPMIDFHIGLKVSKCSNENFLVNLKKVKNSHDIMDNVKKYNFHVPYGNPPDLKSPSLVRSVMASLPEKKSASSNQGFYEIKNKYHQFTLSSVNLIISLEALILRNESDKVVAFKYMKNPERKNELNNIFNSDVLDLAKIVEGKIVDNLNVFKCSIVNDSDFNSLDKARLKSLENTADAFSKRMIYKIKSMTSSIG</sequence>
<comment type="caution">
    <text evidence="1">The sequence shown here is derived from an EMBL/GenBank/DDBJ whole genome shotgun (WGS) entry which is preliminary data.</text>
</comment>
<name>A0A419AVJ8_PECCA</name>
<dbReference type="RefSeq" id="WP_119873939.1">
    <property type="nucleotide sequence ID" value="NZ_QZDH01000029.1"/>
</dbReference>
<gene>
    <name evidence="1" type="ORF">D5071_12630</name>
</gene>
<reference evidence="1 2" key="1">
    <citation type="submission" date="2018-09" db="EMBL/GenBank/DDBJ databases">
        <title>Phylogenetic diversity of Pectobacterium and Dickeya strains causing blackleg disease of potato in Morocco.</title>
        <authorList>
            <person name="Oulghazi S."/>
            <person name="Moumni M."/>
            <person name="Faure D."/>
        </authorList>
    </citation>
    <scope>NUCLEOTIDE SEQUENCE [LARGE SCALE GENOMIC DNA]</scope>
    <source>
        <strain evidence="1 2">S1.15.11.2D</strain>
    </source>
</reference>
<accession>A0A419AVJ8</accession>
<evidence type="ECO:0000313" key="2">
    <source>
        <dbReference type="Proteomes" id="UP000283655"/>
    </source>
</evidence>
<protein>
    <submittedName>
        <fullName evidence="1">Uncharacterized protein</fullName>
    </submittedName>
</protein>